<comment type="subcellular location">
    <subcellularLocation>
        <location evidence="1">Periplasm</location>
    </subcellularLocation>
</comment>
<accession>A0ABQ4SYT6</accession>
<dbReference type="PANTHER" id="PTHR30024">
    <property type="entry name" value="ALIPHATIC SULFONATES-BINDING PROTEIN-RELATED"/>
    <property type="match status" value="1"/>
</dbReference>
<keyword evidence="3 4" id="KW-0732">Signal</keyword>
<organism evidence="6 7">
    <name type="scientific">Methylobacterium jeotgali</name>
    <dbReference type="NCBI Taxonomy" id="381630"/>
    <lineage>
        <taxon>Bacteria</taxon>
        <taxon>Pseudomonadati</taxon>
        <taxon>Pseudomonadota</taxon>
        <taxon>Alphaproteobacteria</taxon>
        <taxon>Hyphomicrobiales</taxon>
        <taxon>Methylobacteriaceae</taxon>
        <taxon>Methylobacterium</taxon>
    </lineage>
</organism>
<gene>
    <name evidence="6" type="ORF">AOPFMNJM_3598</name>
</gene>
<dbReference type="EMBL" id="BPQR01000068">
    <property type="protein sequence ID" value="GJE08262.1"/>
    <property type="molecule type" value="Genomic_DNA"/>
</dbReference>
<reference evidence="6" key="2">
    <citation type="submission" date="2021-08" db="EMBL/GenBank/DDBJ databases">
        <authorList>
            <person name="Tani A."/>
            <person name="Ola A."/>
            <person name="Ogura Y."/>
            <person name="Katsura K."/>
            <person name="Hayashi T."/>
        </authorList>
    </citation>
    <scope>NUCLEOTIDE SEQUENCE</scope>
    <source>
        <strain evidence="6">LMG 23639</strain>
    </source>
</reference>
<evidence type="ECO:0000256" key="4">
    <source>
        <dbReference type="SAM" id="SignalP"/>
    </source>
</evidence>
<feature type="chain" id="PRO_5047360721" description="SsuA/THI5-like domain-containing protein" evidence="4">
    <location>
        <begin position="28"/>
        <end position="325"/>
    </location>
</feature>
<dbReference type="Gene3D" id="3.40.190.10">
    <property type="entry name" value="Periplasmic binding protein-like II"/>
    <property type="match status" value="2"/>
</dbReference>
<feature type="signal peptide" evidence="4">
    <location>
        <begin position="1"/>
        <end position="27"/>
    </location>
</feature>
<dbReference type="NCBIfam" id="TIGR01728">
    <property type="entry name" value="SsuA_fam"/>
    <property type="match status" value="1"/>
</dbReference>
<evidence type="ECO:0000256" key="3">
    <source>
        <dbReference type="ARBA" id="ARBA00022729"/>
    </source>
</evidence>
<dbReference type="InterPro" id="IPR015168">
    <property type="entry name" value="SsuA/THI5"/>
</dbReference>
<keyword evidence="2" id="KW-0813">Transport</keyword>
<evidence type="ECO:0000313" key="7">
    <source>
        <dbReference type="Proteomes" id="UP001055102"/>
    </source>
</evidence>
<evidence type="ECO:0000256" key="1">
    <source>
        <dbReference type="ARBA" id="ARBA00004418"/>
    </source>
</evidence>
<comment type="caution">
    <text evidence="6">The sequence shown here is derived from an EMBL/GenBank/DDBJ whole genome shotgun (WGS) entry which is preliminary data.</text>
</comment>
<dbReference type="Pfam" id="PF09084">
    <property type="entry name" value="NMT1"/>
    <property type="match status" value="1"/>
</dbReference>
<dbReference type="SUPFAM" id="SSF53850">
    <property type="entry name" value="Periplasmic binding protein-like II"/>
    <property type="match status" value="1"/>
</dbReference>
<feature type="domain" description="SsuA/THI5-like" evidence="5">
    <location>
        <begin position="48"/>
        <end position="250"/>
    </location>
</feature>
<dbReference type="InterPro" id="IPR010067">
    <property type="entry name" value="ABC_SsuA_sub-bd"/>
</dbReference>
<dbReference type="Proteomes" id="UP001055102">
    <property type="component" value="Unassembled WGS sequence"/>
</dbReference>
<dbReference type="PROSITE" id="PS51318">
    <property type="entry name" value="TAT"/>
    <property type="match status" value="1"/>
</dbReference>
<proteinExistence type="predicted"/>
<dbReference type="RefSeq" id="WP_238277849.1">
    <property type="nucleotide sequence ID" value="NZ_BPQR01000068.1"/>
</dbReference>
<keyword evidence="7" id="KW-1185">Reference proteome</keyword>
<protein>
    <recommendedName>
        <fullName evidence="5">SsuA/THI5-like domain-containing protein</fullName>
    </recommendedName>
</protein>
<dbReference type="PANTHER" id="PTHR30024:SF21">
    <property type="entry name" value="ABC TRANSPORTER SUBSTRATE-BINDING PROTEIN"/>
    <property type="match status" value="1"/>
</dbReference>
<reference evidence="6" key="1">
    <citation type="journal article" date="2021" name="Front. Microbiol.">
        <title>Comprehensive Comparative Genomics and Phenotyping of Methylobacterium Species.</title>
        <authorList>
            <person name="Alessa O."/>
            <person name="Ogura Y."/>
            <person name="Fujitani Y."/>
            <person name="Takami H."/>
            <person name="Hayashi T."/>
            <person name="Sahin N."/>
            <person name="Tani A."/>
        </authorList>
    </citation>
    <scope>NUCLEOTIDE SEQUENCE</scope>
    <source>
        <strain evidence="6">LMG 23639</strain>
    </source>
</reference>
<sequence>MTTRRSILASAALAAGLLALPAAPAGAADVKEIRIDWATYNPVGLLLKEKGFLEEAVKPQGITVRWTQSLGSNKALEFLNGGAIDFGSSAGAAALLARINGNPIKVVYAYSRPEWTALVTRKDSGIKTVADLKGKRIAVTRGTDPHIFLIRALQGAGLTERDAKLVLLQHADGRTALERGDVDAWAGLDPMMAASEIEAGSVLFHRDASANTWGVLDVREAFAKENPELVRTVIAAYERARDYAIKNPEALKAALVAATKLPDPVIARQLERTDLSQPNVGAAQAESIRAAGLALQEAGVIPAGTDVKAAVDGLIDPQFNPGPAK</sequence>
<name>A0ABQ4SYT6_9HYPH</name>
<evidence type="ECO:0000256" key="2">
    <source>
        <dbReference type="ARBA" id="ARBA00022448"/>
    </source>
</evidence>
<evidence type="ECO:0000259" key="5">
    <source>
        <dbReference type="Pfam" id="PF09084"/>
    </source>
</evidence>
<evidence type="ECO:0000313" key="6">
    <source>
        <dbReference type="EMBL" id="GJE08262.1"/>
    </source>
</evidence>
<dbReference type="InterPro" id="IPR006311">
    <property type="entry name" value="TAT_signal"/>
</dbReference>